<sequence length="73" mass="8028">MGVASRLQWLLDGIFQQQRLAYETVGVGGWRDADTKVPTTDEDDFAGIDASDMSHPRLQHKNAGLGEEVTTSH</sequence>
<keyword evidence="3" id="KW-1185">Reference proteome</keyword>
<name>A0AA39ZVX2_9PEZI</name>
<accession>A0AA39ZVX2</accession>
<evidence type="ECO:0000256" key="1">
    <source>
        <dbReference type="SAM" id="MobiDB-lite"/>
    </source>
</evidence>
<organism evidence="2 3">
    <name type="scientific">Lasiosphaeris hirsuta</name>
    <dbReference type="NCBI Taxonomy" id="260670"/>
    <lineage>
        <taxon>Eukaryota</taxon>
        <taxon>Fungi</taxon>
        <taxon>Dikarya</taxon>
        <taxon>Ascomycota</taxon>
        <taxon>Pezizomycotina</taxon>
        <taxon>Sordariomycetes</taxon>
        <taxon>Sordariomycetidae</taxon>
        <taxon>Sordariales</taxon>
        <taxon>Lasiosphaeriaceae</taxon>
        <taxon>Lasiosphaeris</taxon>
    </lineage>
</organism>
<gene>
    <name evidence="2" type="ORF">B0H67DRAFT_591615</name>
</gene>
<evidence type="ECO:0000313" key="3">
    <source>
        <dbReference type="Proteomes" id="UP001172102"/>
    </source>
</evidence>
<dbReference type="Proteomes" id="UP001172102">
    <property type="component" value="Unassembled WGS sequence"/>
</dbReference>
<comment type="caution">
    <text evidence="2">The sequence shown here is derived from an EMBL/GenBank/DDBJ whole genome shotgun (WGS) entry which is preliminary data.</text>
</comment>
<dbReference type="EMBL" id="JAUKUA010000007">
    <property type="protein sequence ID" value="KAK0704535.1"/>
    <property type="molecule type" value="Genomic_DNA"/>
</dbReference>
<feature type="region of interest" description="Disordered" evidence="1">
    <location>
        <begin position="31"/>
        <end position="73"/>
    </location>
</feature>
<evidence type="ECO:0000313" key="2">
    <source>
        <dbReference type="EMBL" id="KAK0704535.1"/>
    </source>
</evidence>
<dbReference type="AlphaFoldDB" id="A0AA39ZVX2"/>
<reference evidence="2" key="1">
    <citation type="submission" date="2023-06" db="EMBL/GenBank/DDBJ databases">
        <title>Genome-scale phylogeny and comparative genomics of the fungal order Sordariales.</title>
        <authorList>
            <consortium name="Lawrence Berkeley National Laboratory"/>
            <person name="Hensen N."/>
            <person name="Bonometti L."/>
            <person name="Westerberg I."/>
            <person name="Brannstrom I.O."/>
            <person name="Guillou S."/>
            <person name="Cros-Aarteil S."/>
            <person name="Calhoun S."/>
            <person name="Haridas S."/>
            <person name="Kuo A."/>
            <person name="Mondo S."/>
            <person name="Pangilinan J."/>
            <person name="Riley R."/>
            <person name="Labutti K."/>
            <person name="Andreopoulos B."/>
            <person name="Lipzen A."/>
            <person name="Chen C."/>
            <person name="Yanf M."/>
            <person name="Daum C."/>
            <person name="Ng V."/>
            <person name="Clum A."/>
            <person name="Steindorff A."/>
            <person name="Ohm R."/>
            <person name="Martin F."/>
            <person name="Silar P."/>
            <person name="Natvig D."/>
            <person name="Lalanne C."/>
            <person name="Gautier V."/>
            <person name="Ament-Velasquez S.L."/>
            <person name="Kruys A."/>
            <person name="Hutchinson M.I."/>
            <person name="Powell A.J."/>
            <person name="Barry K."/>
            <person name="Miller A.N."/>
            <person name="Grigoriev I.V."/>
            <person name="Debuchy R."/>
            <person name="Gladieux P."/>
            <person name="Thoren M.H."/>
            <person name="Johannesson H."/>
        </authorList>
    </citation>
    <scope>NUCLEOTIDE SEQUENCE</scope>
    <source>
        <strain evidence="2">SMH4607-1</strain>
    </source>
</reference>
<protein>
    <submittedName>
        <fullName evidence="2">Uncharacterized protein</fullName>
    </submittedName>
</protein>
<proteinExistence type="predicted"/>